<evidence type="ECO:0000256" key="4">
    <source>
        <dbReference type="ARBA" id="ARBA00022705"/>
    </source>
</evidence>
<dbReference type="CDD" id="cd18139">
    <property type="entry name" value="HLD_clamp_RarA"/>
    <property type="match status" value="1"/>
</dbReference>
<evidence type="ECO:0000256" key="7">
    <source>
        <dbReference type="SAM" id="MobiDB-lite"/>
    </source>
</evidence>
<evidence type="ECO:0000313" key="9">
    <source>
        <dbReference type="EMBL" id="SIS67434.1"/>
    </source>
</evidence>
<dbReference type="FunFam" id="3.40.50.300:FF:000137">
    <property type="entry name" value="Replication-associated recombination protein A"/>
    <property type="match status" value="1"/>
</dbReference>
<keyword evidence="5" id="KW-0547">Nucleotide-binding</keyword>
<dbReference type="InterPro" id="IPR027417">
    <property type="entry name" value="P-loop_NTPase"/>
</dbReference>
<keyword evidence="6" id="KW-0067">ATP-binding</keyword>
<dbReference type="InterPro" id="IPR032423">
    <property type="entry name" value="AAA_assoc_2"/>
</dbReference>
<dbReference type="Pfam" id="PF12002">
    <property type="entry name" value="MgsA_C"/>
    <property type="match status" value="1"/>
</dbReference>
<dbReference type="SUPFAM" id="SSF48019">
    <property type="entry name" value="post-AAA+ oligomerization domain-like"/>
    <property type="match status" value="1"/>
</dbReference>
<comment type="similarity">
    <text evidence="2">Belongs to the AAA ATPase family. RarA/MGS1/WRNIP1 subfamily.</text>
</comment>
<dbReference type="Gene3D" id="1.20.272.10">
    <property type="match status" value="1"/>
</dbReference>
<organism evidence="9 10">
    <name type="scientific">Alicyclobacillus vulcanalis</name>
    <dbReference type="NCBI Taxonomy" id="252246"/>
    <lineage>
        <taxon>Bacteria</taxon>
        <taxon>Bacillati</taxon>
        <taxon>Bacillota</taxon>
        <taxon>Bacilli</taxon>
        <taxon>Bacillales</taxon>
        <taxon>Alicyclobacillaceae</taxon>
        <taxon>Alicyclobacillus</taxon>
    </lineage>
</organism>
<feature type="domain" description="AAA+ ATPase" evidence="8">
    <location>
        <begin position="51"/>
        <end position="168"/>
    </location>
</feature>
<evidence type="ECO:0000259" key="8">
    <source>
        <dbReference type="SMART" id="SM00382"/>
    </source>
</evidence>
<dbReference type="InterPro" id="IPR003593">
    <property type="entry name" value="AAA+_ATPase"/>
</dbReference>
<dbReference type="InterPro" id="IPR003959">
    <property type="entry name" value="ATPase_AAA_core"/>
</dbReference>
<dbReference type="EMBL" id="FTOO01000002">
    <property type="protein sequence ID" value="SIS67434.1"/>
    <property type="molecule type" value="Genomic_DNA"/>
</dbReference>
<dbReference type="RefSeq" id="WP_076345275.1">
    <property type="nucleotide sequence ID" value="NZ_FTOO01000002.1"/>
</dbReference>
<dbReference type="GO" id="GO:0003677">
    <property type="term" value="F:DNA binding"/>
    <property type="evidence" value="ECO:0007669"/>
    <property type="project" value="InterPro"/>
</dbReference>
<dbReference type="Pfam" id="PF00004">
    <property type="entry name" value="AAA"/>
    <property type="match status" value="1"/>
</dbReference>
<dbReference type="SUPFAM" id="SSF52540">
    <property type="entry name" value="P-loop containing nucleoside triphosphate hydrolases"/>
    <property type="match status" value="1"/>
</dbReference>
<dbReference type="OrthoDB" id="9778364at2"/>
<dbReference type="SMART" id="SM00382">
    <property type="entry name" value="AAA"/>
    <property type="match status" value="1"/>
</dbReference>
<evidence type="ECO:0000256" key="6">
    <source>
        <dbReference type="ARBA" id="ARBA00022840"/>
    </source>
</evidence>
<keyword evidence="10" id="KW-1185">Reference proteome</keyword>
<evidence type="ECO:0000256" key="1">
    <source>
        <dbReference type="ARBA" id="ARBA00002393"/>
    </source>
</evidence>
<dbReference type="STRING" id="252246.SAMN05421799_102328"/>
<dbReference type="GO" id="GO:0005524">
    <property type="term" value="F:ATP binding"/>
    <property type="evidence" value="ECO:0007669"/>
    <property type="project" value="UniProtKB-KW"/>
</dbReference>
<protein>
    <recommendedName>
        <fullName evidence="3">Replication-associated recombination protein A</fullName>
    </recommendedName>
</protein>
<dbReference type="CDD" id="cd00009">
    <property type="entry name" value="AAA"/>
    <property type="match status" value="1"/>
</dbReference>
<comment type="function">
    <text evidence="1">DNA-dependent ATPase that plays important roles in cellular responses to stalled DNA replication processes.</text>
</comment>
<feature type="region of interest" description="Disordered" evidence="7">
    <location>
        <begin position="421"/>
        <end position="448"/>
    </location>
</feature>
<evidence type="ECO:0000313" key="10">
    <source>
        <dbReference type="Proteomes" id="UP000186156"/>
    </source>
</evidence>
<evidence type="ECO:0000256" key="5">
    <source>
        <dbReference type="ARBA" id="ARBA00022741"/>
    </source>
</evidence>
<keyword evidence="4" id="KW-0235">DNA replication</keyword>
<dbReference type="FunFam" id="1.10.8.60:FF:000029">
    <property type="entry name" value="Replication-associated recombination protein A"/>
    <property type="match status" value="1"/>
</dbReference>
<dbReference type="FunFam" id="1.20.272.10:FF:000001">
    <property type="entry name" value="Putative AAA family ATPase"/>
    <property type="match status" value="1"/>
</dbReference>
<proteinExistence type="inferred from homology"/>
<dbReference type="GO" id="GO:0008047">
    <property type="term" value="F:enzyme activator activity"/>
    <property type="evidence" value="ECO:0007669"/>
    <property type="project" value="TreeGrafter"/>
</dbReference>
<sequence length="448" mass="49125">MDLFSLASEHEAEREAPLAYRMRPRSLDEMVGHEKLVGRNGVLRKMIERDRLMSIILYGPPGTGKTTIAEVIARQTKARFIPLNAVTSGIADVRKAVDAAREERDLYGRRTVVFLDEIHRFNKSQQNALLPHVEAGLISLVGATTENPYFDVNAALLSRSHVFRLEPLSPEDVGRLLDMAVADEERGLGRMRVKLDENARRILIQQARGDARRALNLLELAAFAARVGPDGETEIGAEEVEVALEASGGPRYDRAGDDHYDTISAFIKSVRGSDVNAAMLWLAKMLAGGEDPAFIARRLMILAAEDVGMADPNALCIAVSGWQAAMAIGMPEARIVLAEVTAYLAKAPKSNHAYRAINLAMEDVRAGLPLEVPLHLRSTAYQGAKALGHGEGYLYPHDYPGHYVEQNYWPVGVEPRVYYREGDDDHEDLDEGALRPDASGGSRGAAEP</sequence>
<evidence type="ECO:0000256" key="3">
    <source>
        <dbReference type="ARBA" id="ARBA00020776"/>
    </source>
</evidence>
<dbReference type="InterPro" id="IPR008921">
    <property type="entry name" value="DNA_pol3_clamp-load_cplx_C"/>
</dbReference>
<dbReference type="PANTHER" id="PTHR13779:SF7">
    <property type="entry name" value="ATPASE WRNIP1"/>
    <property type="match status" value="1"/>
</dbReference>
<dbReference type="PANTHER" id="PTHR13779">
    <property type="entry name" value="WERNER HELICASE-INTERACTING PROTEIN 1 FAMILY MEMBER"/>
    <property type="match status" value="1"/>
</dbReference>
<dbReference type="GO" id="GO:0017116">
    <property type="term" value="F:single-stranded DNA helicase activity"/>
    <property type="evidence" value="ECO:0007669"/>
    <property type="project" value="TreeGrafter"/>
</dbReference>
<accession>A0A1N7L0U7</accession>
<dbReference type="Pfam" id="PF16193">
    <property type="entry name" value="AAA_assoc_2"/>
    <property type="match status" value="1"/>
</dbReference>
<dbReference type="Gene3D" id="1.10.3710.10">
    <property type="entry name" value="DNA polymerase III clamp loader subunits, C-terminal domain"/>
    <property type="match status" value="1"/>
</dbReference>
<dbReference type="InterPro" id="IPR021886">
    <property type="entry name" value="MgsA_C"/>
</dbReference>
<dbReference type="GO" id="GO:0000731">
    <property type="term" value="P:DNA synthesis involved in DNA repair"/>
    <property type="evidence" value="ECO:0007669"/>
    <property type="project" value="TreeGrafter"/>
</dbReference>
<evidence type="ECO:0000256" key="2">
    <source>
        <dbReference type="ARBA" id="ARBA00008959"/>
    </source>
</evidence>
<dbReference type="Proteomes" id="UP000186156">
    <property type="component" value="Unassembled WGS sequence"/>
</dbReference>
<dbReference type="GO" id="GO:0006261">
    <property type="term" value="P:DNA-templated DNA replication"/>
    <property type="evidence" value="ECO:0007669"/>
    <property type="project" value="TreeGrafter"/>
</dbReference>
<gene>
    <name evidence="9" type="ORF">SAMN05421799_102328</name>
</gene>
<dbReference type="Gene3D" id="1.10.8.60">
    <property type="match status" value="1"/>
</dbReference>
<dbReference type="InterPro" id="IPR051314">
    <property type="entry name" value="AAA_ATPase_RarA/MGS1/WRNIP1"/>
</dbReference>
<dbReference type="AlphaFoldDB" id="A0A1N7L0U7"/>
<dbReference type="GO" id="GO:0016887">
    <property type="term" value="F:ATP hydrolysis activity"/>
    <property type="evidence" value="ECO:0007669"/>
    <property type="project" value="InterPro"/>
</dbReference>
<name>A0A1N7L0U7_9BACL</name>
<reference evidence="10" key="1">
    <citation type="submission" date="2017-01" db="EMBL/GenBank/DDBJ databases">
        <authorList>
            <person name="Varghese N."/>
            <person name="Submissions S."/>
        </authorList>
    </citation>
    <scope>NUCLEOTIDE SEQUENCE [LARGE SCALE GENOMIC DNA]</scope>
    <source>
        <strain evidence="10">DSM 16176</strain>
    </source>
</reference>
<dbReference type="Gene3D" id="3.40.50.300">
    <property type="entry name" value="P-loop containing nucleotide triphosphate hydrolases"/>
    <property type="match status" value="1"/>
</dbReference>